<dbReference type="PANTHER" id="PTHR24171">
    <property type="entry name" value="ANKYRIN REPEAT DOMAIN-CONTAINING PROTEIN 39-RELATED"/>
    <property type="match status" value="1"/>
</dbReference>
<dbReference type="PROSITE" id="PS50088">
    <property type="entry name" value="ANK_REPEAT"/>
    <property type="match status" value="2"/>
</dbReference>
<gene>
    <name evidence="4" type="ORF">PPROV_000839600</name>
</gene>
<keyword evidence="1" id="KW-0677">Repeat</keyword>
<dbReference type="Pfam" id="PF12796">
    <property type="entry name" value="Ank_2"/>
    <property type="match status" value="1"/>
</dbReference>
<dbReference type="Gene3D" id="1.25.40.20">
    <property type="entry name" value="Ankyrin repeat-containing domain"/>
    <property type="match status" value="1"/>
</dbReference>
<dbReference type="GO" id="GO:0004842">
    <property type="term" value="F:ubiquitin-protein transferase activity"/>
    <property type="evidence" value="ECO:0007669"/>
    <property type="project" value="TreeGrafter"/>
</dbReference>
<dbReference type="PROSITE" id="PS50297">
    <property type="entry name" value="ANK_REP_REGION"/>
    <property type="match status" value="2"/>
</dbReference>
<dbReference type="PANTHER" id="PTHR24171:SF8">
    <property type="entry name" value="BRCA1-ASSOCIATED RING DOMAIN PROTEIN 1"/>
    <property type="match status" value="1"/>
</dbReference>
<evidence type="ECO:0000256" key="1">
    <source>
        <dbReference type="ARBA" id="ARBA00022737"/>
    </source>
</evidence>
<dbReference type="SMART" id="SM00248">
    <property type="entry name" value="ANK"/>
    <property type="match status" value="2"/>
</dbReference>
<dbReference type="SUPFAM" id="SSF48403">
    <property type="entry name" value="Ankyrin repeat"/>
    <property type="match status" value="1"/>
</dbReference>
<accession>A0A830HW26</accession>
<keyword evidence="5" id="KW-1185">Reference proteome</keyword>
<evidence type="ECO:0000256" key="2">
    <source>
        <dbReference type="ARBA" id="ARBA00023043"/>
    </source>
</evidence>
<evidence type="ECO:0000313" key="5">
    <source>
        <dbReference type="Proteomes" id="UP000660262"/>
    </source>
</evidence>
<evidence type="ECO:0000313" key="4">
    <source>
        <dbReference type="EMBL" id="GHP09661.1"/>
    </source>
</evidence>
<feature type="repeat" description="ANK" evidence="3">
    <location>
        <begin position="72"/>
        <end position="104"/>
    </location>
</feature>
<comment type="caution">
    <text evidence="4">The sequence shown here is derived from an EMBL/GenBank/DDBJ whole genome shotgun (WGS) entry which is preliminary data.</text>
</comment>
<feature type="repeat" description="ANK" evidence="3">
    <location>
        <begin position="39"/>
        <end position="71"/>
    </location>
</feature>
<dbReference type="AlphaFoldDB" id="A0A830HW26"/>
<evidence type="ECO:0000256" key="3">
    <source>
        <dbReference type="PROSITE-ProRule" id="PRU00023"/>
    </source>
</evidence>
<dbReference type="GO" id="GO:0085020">
    <property type="term" value="P:protein K6-linked ubiquitination"/>
    <property type="evidence" value="ECO:0007669"/>
    <property type="project" value="TreeGrafter"/>
</dbReference>
<evidence type="ECO:0008006" key="6">
    <source>
        <dbReference type="Google" id="ProtNLM"/>
    </source>
</evidence>
<organism evidence="4 5">
    <name type="scientific">Pycnococcus provasolii</name>
    <dbReference type="NCBI Taxonomy" id="41880"/>
    <lineage>
        <taxon>Eukaryota</taxon>
        <taxon>Viridiplantae</taxon>
        <taxon>Chlorophyta</taxon>
        <taxon>Pseudoscourfieldiophyceae</taxon>
        <taxon>Pseudoscourfieldiales</taxon>
        <taxon>Pycnococcaceae</taxon>
        <taxon>Pycnococcus</taxon>
    </lineage>
</organism>
<keyword evidence="2 3" id="KW-0040">ANK repeat</keyword>
<dbReference type="EMBL" id="BNJQ01000026">
    <property type="protein sequence ID" value="GHP09661.1"/>
    <property type="molecule type" value="Genomic_DNA"/>
</dbReference>
<dbReference type="InterPro" id="IPR036770">
    <property type="entry name" value="Ankyrin_rpt-contain_sf"/>
</dbReference>
<dbReference type="InterPro" id="IPR002110">
    <property type="entry name" value="Ankyrin_rpt"/>
</dbReference>
<reference evidence="4" key="1">
    <citation type="submission" date="2020-10" db="EMBL/GenBank/DDBJ databases">
        <title>Unveiling of a novel bifunctional photoreceptor, Dualchrome1, isolated from a cosmopolitan green alga.</title>
        <authorList>
            <person name="Suzuki S."/>
            <person name="Kawachi M."/>
        </authorList>
    </citation>
    <scope>NUCLEOTIDE SEQUENCE</scope>
    <source>
        <strain evidence="4">NIES 2893</strain>
    </source>
</reference>
<proteinExistence type="predicted"/>
<name>A0A830HW26_9CHLO</name>
<dbReference type="OrthoDB" id="341259at2759"/>
<protein>
    <recommendedName>
        <fullName evidence="6">Ankyrin repeat domain-containing protein</fullName>
    </recommendedName>
</protein>
<sequence length="134" mass="14647">MVRYTLVKDTREGNADGVRKALEAGEDPDQLSCQWGPQDEMRAIHYAAYHGHADIARLLLDAGADHGRRANGSYTPLHYAVFFKFEGVVRKLLDAGADPLEPDHDGVTPLDKCKDETIRAMLLASSGHAATAMD</sequence>
<dbReference type="Proteomes" id="UP000660262">
    <property type="component" value="Unassembled WGS sequence"/>
</dbReference>